<name>A0ABW2KNH6_9ACTN</name>
<dbReference type="RefSeq" id="WP_379874402.1">
    <property type="nucleotide sequence ID" value="NZ_JBHTBH010000025.1"/>
</dbReference>
<dbReference type="InterPro" id="IPR032710">
    <property type="entry name" value="NTF2-like_dom_sf"/>
</dbReference>
<sequence>MPDVEEAENKARCLKMVASWNRWKVEGITRYWAPGVVHYSQDRVVDSATMVGLMEEGLRAFPDLHLEVKSIMAEGDRVILRITVTATHTGEFQGVPPTGRRVSWYLVEELRFADGQVVEHWDVINHLPMLERIGQVSAA</sequence>
<protein>
    <submittedName>
        <fullName evidence="1">Ester cyclase</fullName>
    </submittedName>
</protein>
<reference evidence="2" key="1">
    <citation type="journal article" date="2019" name="Int. J. Syst. Evol. Microbiol.">
        <title>The Global Catalogue of Microorganisms (GCM) 10K type strain sequencing project: providing services to taxonomists for standard genome sequencing and annotation.</title>
        <authorList>
            <consortium name="The Broad Institute Genomics Platform"/>
            <consortium name="The Broad Institute Genome Sequencing Center for Infectious Disease"/>
            <person name="Wu L."/>
            <person name="Ma J."/>
        </authorList>
    </citation>
    <scope>NUCLEOTIDE SEQUENCE [LARGE SCALE GENOMIC DNA]</scope>
    <source>
        <strain evidence="2">CGMCC 4.7382</strain>
    </source>
</reference>
<dbReference type="Gene3D" id="3.10.450.50">
    <property type="match status" value="1"/>
</dbReference>
<accession>A0ABW2KNH6</accession>
<gene>
    <name evidence="1" type="ORF">ACFQRF_27590</name>
</gene>
<dbReference type="PANTHER" id="PTHR38436:SF1">
    <property type="entry name" value="ESTER CYCLASE"/>
    <property type="match status" value="1"/>
</dbReference>
<evidence type="ECO:0000313" key="1">
    <source>
        <dbReference type="EMBL" id="MFC7331514.1"/>
    </source>
</evidence>
<organism evidence="1 2">
    <name type="scientific">Marinactinospora rubrisoli</name>
    <dbReference type="NCBI Taxonomy" id="2715399"/>
    <lineage>
        <taxon>Bacteria</taxon>
        <taxon>Bacillati</taxon>
        <taxon>Actinomycetota</taxon>
        <taxon>Actinomycetes</taxon>
        <taxon>Streptosporangiales</taxon>
        <taxon>Nocardiopsidaceae</taxon>
        <taxon>Marinactinospora</taxon>
    </lineage>
</organism>
<dbReference type="SUPFAM" id="SSF54427">
    <property type="entry name" value="NTF2-like"/>
    <property type="match status" value="1"/>
</dbReference>
<comment type="caution">
    <text evidence="1">The sequence shown here is derived from an EMBL/GenBank/DDBJ whole genome shotgun (WGS) entry which is preliminary data.</text>
</comment>
<evidence type="ECO:0000313" key="2">
    <source>
        <dbReference type="Proteomes" id="UP001596540"/>
    </source>
</evidence>
<dbReference type="Proteomes" id="UP001596540">
    <property type="component" value="Unassembled WGS sequence"/>
</dbReference>
<proteinExistence type="predicted"/>
<dbReference type="EMBL" id="JBHTBH010000025">
    <property type="protein sequence ID" value="MFC7331514.1"/>
    <property type="molecule type" value="Genomic_DNA"/>
</dbReference>
<dbReference type="InterPro" id="IPR009959">
    <property type="entry name" value="Cyclase_SnoaL-like"/>
</dbReference>
<keyword evidence="2" id="KW-1185">Reference proteome</keyword>
<dbReference type="Pfam" id="PF07366">
    <property type="entry name" value="SnoaL"/>
    <property type="match status" value="1"/>
</dbReference>
<dbReference type="PANTHER" id="PTHR38436">
    <property type="entry name" value="POLYKETIDE CYCLASE SNOAL-LIKE DOMAIN"/>
    <property type="match status" value="1"/>
</dbReference>